<feature type="transmembrane region" description="Helical" evidence="1">
    <location>
        <begin position="254"/>
        <end position="271"/>
    </location>
</feature>
<evidence type="ECO:0000313" key="3">
    <source>
        <dbReference type="Proteomes" id="UP001178275"/>
    </source>
</evidence>
<feature type="transmembrane region" description="Helical" evidence="1">
    <location>
        <begin position="280"/>
        <end position="301"/>
    </location>
</feature>
<reference evidence="2" key="1">
    <citation type="submission" date="2023-07" db="EMBL/GenBank/DDBJ databases">
        <title>Murine gut Bacillus species.</title>
        <authorList>
            <person name="Gutman E."/>
            <person name="Hashuel R."/>
            <person name="Litvak Y."/>
        </authorList>
    </citation>
    <scope>NUCLEOTIDE SEQUENCE</scope>
    <source>
        <strain evidence="2">RU293</strain>
    </source>
</reference>
<feature type="transmembrane region" description="Helical" evidence="1">
    <location>
        <begin position="333"/>
        <end position="352"/>
    </location>
</feature>
<organism evidence="2 3">
    <name type="scientific">Peribacillus frigoritolerans</name>
    <dbReference type="NCBI Taxonomy" id="450367"/>
    <lineage>
        <taxon>Bacteria</taxon>
        <taxon>Bacillati</taxon>
        <taxon>Bacillota</taxon>
        <taxon>Bacilli</taxon>
        <taxon>Bacillales</taxon>
        <taxon>Bacillaceae</taxon>
        <taxon>Peribacillus</taxon>
    </lineage>
</organism>
<keyword evidence="1" id="KW-0812">Transmembrane</keyword>
<keyword evidence="1" id="KW-0472">Membrane</keyword>
<dbReference type="InterPro" id="IPR049458">
    <property type="entry name" value="EpsG-like"/>
</dbReference>
<gene>
    <name evidence="2" type="ORF">Q8G36_03405</name>
</gene>
<keyword evidence="1" id="KW-1133">Transmembrane helix</keyword>
<comment type="caution">
    <text evidence="2">The sequence shown here is derived from an EMBL/GenBank/DDBJ whole genome shotgun (WGS) entry which is preliminary data.</text>
</comment>
<evidence type="ECO:0000256" key="1">
    <source>
        <dbReference type="SAM" id="Phobius"/>
    </source>
</evidence>
<dbReference type="Proteomes" id="UP001178275">
    <property type="component" value="Unassembled WGS sequence"/>
</dbReference>
<dbReference type="Pfam" id="PF14897">
    <property type="entry name" value="EpsG"/>
    <property type="match status" value="1"/>
</dbReference>
<feature type="transmembrane region" description="Helical" evidence="1">
    <location>
        <begin position="130"/>
        <end position="163"/>
    </location>
</feature>
<feature type="transmembrane region" description="Helical" evidence="1">
    <location>
        <begin position="6"/>
        <end position="23"/>
    </location>
</feature>
<feature type="transmembrane region" description="Helical" evidence="1">
    <location>
        <begin position="213"/>
        <end position="234"/>
    </location>
</feature>
<accession>A0AA90PBB9</accession>
<protein>
    <submittedName>
        <fullName evidence="2">EpsG family protein</fullName>
    </submittedName>
</protein>
<feature type="transmembrane region" description="Helical" evidence="1">
    <location>
        <begin position="35"/>
        <end position="57"/>
    </location>
</feature>
<evidence type="ECO:0000313" key="2">
    <source>
        <dbReference type="EMBL" id="MDP1450107.1"/>
    </source>
</evidence>
<feature type="transmembrane region" description="Helical" evidence="1">
    <location>
        <begin position="104"/>
        <end position="123"/>
    </location>
</feature>
<feature type="transmembrane region" description="Helical" evidence="1">
    <location>
        <begin position="175"/>
        <end position="201"/>
    </location>
</feature>
<proteinExistence type="predicted"/>
<dbReference type="RefSeq" id="WP_305158983.1">
    <property type="nucleotide sequence ID" value="NZ_JAUUTW010000002.1"/>
</dbReference>
<name>A0AA90PBB9_9BACI</name>
<sequence>MDNLQSYFLYYLLIISTSIIVQFSQLINKTIYKKFSLFIFWSALLFPFLISANRYGIGTDYFDYVALFHELEGYGNIFDAIKEGSYEPGWIILNFIVKMVFDNYKYVFVLSSFLTLFFLFKAIYSYRDRLYVGIGIFIFMSTLYNSSFNITRQILAASILLYAVKYIEEKKILKYALLTLFAASFHYSALIFLPIYWVLVSSRNNNWNLLKKIIFSIVTIFIIVLFDFVFGFITSIEFFSKYSSYQLNVGKTDFNNLIINLPIMIIILMNLKTIKLRNKFIYDLITLYFIGIVLSFLGYFNNYIGRATIYFSMSQILIIPFIIKVQTNKYIKLFYMGLIVLYYIILFTYNIIIQNGHETIPYIWR</sequence>
<dbReference type="EMBL" id="JAUUTW010000002">
    <property type="protein sequence ID" value="MDP1450107.1"/>
    <property type="molecule type" value="Genomic_DNA"/>
</dbReference>
<dbReference type="AlphaFoldDB" id="A0AA90PBB9"/>